<dbReference type="VEuPathDB" id="AmoebaDB:KM1_063100"/>
<evidence type="ECO:0000256" key="1">
    <source>
        <dbReference type="ARBA" id="ARBA00004141"/>
    </source>
</evidence>
<proteinExistence type="predicted"/>
<evidence type="ECO:0000256" key="6">
    <source>
        <dbReference type="ARBA" id="ARBA00023136"/>
    </source>
</evidence>
<evidence type="ECO:0000256" key="3">
    <source>
        <dbReference type="ARBA" id="ARBA00022475"/>
    </source>
</evidence>
<dbReference type="VEuPathDB" id="AmoebaDB:EHI8A_026470"/>
<dbReference type="GO" id="GO:0055085">
    <property type="term" value="P:transmembrane transport"/>
    <property type="evidence" value="ECO:0007669"/>
    <property type="project" value="InterPro"/>
</dbReference>
<evidence type="ECO:0000313" key="8">
    <source>
        <dbReference type="EMBL" id="GAT94649.1"/>
    </source>
</evidence>
<dbReference type="PANTHER" id="PTHR36838:SF3">
    <property type="entry name" value="TRANSPORTER AUXIN EFFLUX CARRIER EC FAMILY"/>
    <property type="match status" value="1"/>
</dbReference>
<feature type="transmembrane region" description="Helical" evidence="7">
    <location>
        <begin position="67"/>
        <end position="89"/>
    </location>
</feature>
<keyword evidence="5 7" id="KW-1133">Transmembrane helix</keyword>
<sequence>MVQYYETFGVMLVVITLAFILKLFFFRTDIRKNSPLLMKVLFNLALPCVIFRNLYNNKTLDLDSLYLFIGGIIFQLCSGIISIFVFWFVKDKTIKKLSIFNSLALNTALFIFPVMSSVADDGISKTILFCVANDFCCYAVLRPLYAVLGISQNKGNDAFETDEKKKNLISTQEEPMTEIKIDLPQLPELTNETQQYKIIEPNENKVTTTAENQAGYYSFLKKIFNEETQKIIKETLRAIFTCVPLYALVFGYICGLSHIKVPHFIIACIDVGANANTLLSYTVLGIFFEWHIPLKYLWPSVRVVLYRTIYGLIYGLTIYFSCKPFIGDVARFVMLVSPLTPPPLIDTIYSVEYKVSPVDIPILINNLSIIVSYVVILLLMVILNPSFN</sequence>
<feature type="transmembrane region" description="Helical" evidence="7">
    <location>
        <begin position="6"/>
        <end position="24"/>
    </location>
</feature>
<feature type="transmembrane region" description="Helical" evidence="7">
    <location>
        <begin position="36"/>
        <end position="55"/>
    </location>
</feature>
<evidence type="ECO:0000256" key="4">
    <source>
        <dbReference type="ARBA" id="ARBA00022692"/>
    </source>
</evidence>
<feature type="transmembrane region" description="Helical" evidence="7">
    <location>
        <begin position="264"/>
        <end position="288"/>
    </location>
</feature>
<dbReference type="AlphaFoldDB" id="A0A175JLQ4"/>
<feature type="transmembrane region" description="Helical" evidence="7">
    <location>
        <begin position="309"/>
        <end position="326"/>
    </location>
</feature>
<dbReference type="Pfam" id="PF03547">
    <property type="entry name" value="Mem_trans"/>
    <property type="match status" value="1"/>
</dbReference>
<feature type="transmembrane region" description="Helical" evidence="7">
    <location>
        <begin position="238"/>
        <end position="258"/>
    </location>
</feature>
<dbReference type="GO" id="GO:0016020">
    <property type="term" value="C:membrane"/>
    <property type="evidence" value="ECO:0007669"/>
    <property type="project" value="UniProtKB-SubCell"/>
</dbReference>
<evidence type="ECO:0000256" key="2">
    <source>
        <dbReference type="ARBA" id="ARBA00022448"/>
    </source>
</evidence>
<keyword evidence="6 7" id="KW-0472">Membrane</keyword>
<keyword evidence="2" id="KW-0813">Transport</keyword>
<dbReference type="EMBL" id="BDEQ01000001">
    <property type="protein sequence ID" value="GAT94649.1"/>
    <property type="molecule type" value="Genomic_DNA"/>
</dbReference>
<accession>A0A175JLQ4</accession>
<name>A0A175JLQ4_ENTHI</name>
<dbReference type="VEuPathDB" id="AmoebaDB:EHI5A_045000"/>
<evidence type="ECO:0000256" key="5">
    <source>
        <dbReference type="ARBA" id="ARBA00022989"/>
    </source>
</evidence>
<gene>
    <name evidence="8" type="ORF">CL6EHI_006890</name>
</gene>
<evidence type="ECO:0000256" key="7">
    <source>
        <dbReference type="SAM" id="Phobius"/>
    </source>
</evidence>
<dbReference type="VEuPathDB" id="AmoebaDB:EHI7A_043760"/>
<evidence type="ECO:0000313" key="9">
    <source>
        <dbReference type="Proteomes" id="UP000078387"/>
    </source>
</evidence>
<comment type="subcellular location">
    <subcellularLocation>
        <location evidence="1">Membrane</location>
        <topology evidence="1">Multi-pass membrane protein</topology>
    </subcellularLocation>
</comment>
<dbReference type="PANTHER" id="PTHR36838">
    <property type="entry name" value="AUXIN EFFLUX CARRIER FAMILY PROTEIN"/>
    <property type="match status" value="1"/>
</dbReference>
<feature type="transmembrane region" description="Helical" evidence="7">
    <location>
        <begin position="362"/>
        <end position="383"/>
    </location>
</feature>
<organism evidence="8 9">
    <name type="scientific">Entamoeba histolytica</name>
    <dbReference type="NCBI Taxonomy" id="5759"/>
    <lineage>
        <taxon>Eukaryota</taxon>
        <taxon>Amoebozoa</taxon>
        <taxon>Evosea</taxon>
        <taxon>Archamoebae</taxon>
        <taxon>Mastigamoebida</taxon>
        <taxon>Entamoebidae</taxon>
        <taxon>Entamoeba</taxon>
    </lineage>
</organism>
<dbReference type="InterPro" id="IPR004776">
    <property type="entry name" value="Mem_transp_PIN-like"/>
</dbReference>
<keyword evidence="3" id="KW-1003">Cell membrane</keyword>
<comment type="caution">
    <text evidence="8">The sequence shown here is derived from an EMBL/GenBank/DDBJ whole genome shotgun (WGS) entry which is preliminary data.</text>
</comment>
<dbReference type="VEuPathDB" id="AmoebaDB:EHI_006890"/>
<dbReference type="Proteomes" id="UP000078387">
    <property type="component" value="Unassembled WGS sequence"/>
</dbReference>
<dbReference type="eggNOG" id="ENOG502RDC1">
    <property type="taxonomic scope" value="Eukaryota"/>
</dbReference>
<keyword evidence="4 7" id="KW-0812">Transmembrane</keyword>
<reference evidence="8 9" key="1">
    <citation type="submission" date="2016-05" db="EMBL/GenBank/DDBJ databases">
        <title>First whole genome sequencing of Entamoeba histolytica HM1:IMSS-clone-6.</title>
        <authorList>
            <person name="Mukherjee Avik.K."/>
            <person name="Izumyama S."/>
            <person name="Nakada-Tsukui K."/>
            <person name="Nozaki T."/>
        </authorList>
    </citation>
    <scope>NUCLEOTIDE SEQUENCE [LARGE SCALE GENOMIC DNA]</scope>
    <source>
        <strain evidence="8 9">HM1:IMSS clone 6</strain>
    </source>
</reference>
<protein>
    <submittedName>
        <fullName evidence="8">Uncharacterized protein</fullName>
    </submittedName>
</protein>